<sequence>MDNFTRGVAYNLRVGLNDKDLNAQIISNAEALSIIQKVCSRYFKNGFTILPGTGDASPTPSIENSFYINAVEATEKSVLTVASILNKRFNQSSILIDRMPTEFWFFTGRV</sequence>
<name>I8UBI4_9BACL</name>
<organism evidence="1 2">
    <name type="scientific">Fictibacillus macauensis ZFHKF-1</name>
    <dbReference type="NCBI Taxonomy" id="1196324"/>
    <lineage>
        <taxon>Bacteria</taxon>
        <taxon>Bacillati</taxon>
        <taxon>Bacillota</taxon>
        <taxon>Bacilli</taxon>
        <taxon>Bacillales</taxon>
        <taxon>Fictibacillaceae</taxon>
        <taxon>Fictibacillus</taxon>
    </lineage>
</organism>
<evidence type="ECO:0000313" key="2">
    <source>
        <dbReference type="Proteomes" id="UP000004080"/>
    </source>
</evidence>
<evidence type="ECO:0000313" key="1">
    <source>
        <dbReference type="EMBL" id="EIT84300.1"/>
    </source>
</evidence>
<dbReference type="PATRIC" id="fig|1196324.3.peg.3268"/>
<dbReference type="Proteomes" id="UP000004080">
    <property type="component" value="Unassembled WGS sequence"/>
</dbReference>
<protein>
    <submittedName>
        <fullName evidence="1">Uncharacterized protein</fullName>
    </submittedName>
</protein>
<dbReference type="AlphaFoldDB" id="I8UBI4"/>
<proteinExistence type="predicted"/>
<accession>I8UBI4</accession>
<dbReference type="RefSeq" id="WP_007203268.1">
    <property type="nucleotide sequence ID" value="NZ_AKKV01000036.1"/>
</dbReference>
<comment type="caution">
    <text evidence="1">The sequence shown here is derived from an EMBL/GenBank/DDBJ whole genome shotgun (WGS) entry which is preliminary data.</text>
</comment>
<dbReference type="EMBL" id="AKKV01000036">
    <property type="protein sequence ID" value="EIT84300.1"/>
    <property type="molecule type" value="Genomic_DNA"/>
</dbReference>
<reference evidence="1 2" key="1">
    <citation type="journal article" date="2012" name="J. Bacteriol.">
        <title>Genome of Bacillus macauensis ZFHKF-1, a Long-Chain-Forming Bacterium.</title>
        <authorList>
            <person name="Cai L."/>
            <person name="Zhang T."/>
        </authorList>
    </citation>
    <scope>NUCLEOTIDE SEQUENCE [LARGE SCALE GENOMIC DNA]</scope>
    <source>
        <strain evidence="1 2">ZFHKF-1</strain>
    </source>
</reference>
<gene>
    <name evidence="1" type="ORF">A374_15978</name>
</gene>
<keyword evidence="2" id="KW-1185">Reference proteome</keyword>
<dbReference type="OrthoDB" id="3174877at2"/>